<dbReference type="Proteomes" id="UP000053105">
    <property type="component" value="Unassembled WGS sequence"/>
</dbReference>
<dbReference type="AlphaFoldDB" id="A0A0M8ZWB9"/>
<name>A0A0M8ZWB9_9HYME</name>
<evidence type="ECO:0000313" key="2">
    <source>
        <dbReference type="Proteomes" id="UP000053105"/>
    </source>
</evidence>
<dbReference type="EMBL" id="KQ435850">
    <property type="protein sequence ID" value="KOX70889.1"/>
    <property type="molecule type" value="Genomic_DNA"/>
</dbReference>
<sequence>MLLRFACRIERKPTVLKGPDESGSKRIRIHQRSECCCGEVKTLLFSRTLQIVTAHVQKSFANVNTDGRKNDLCKSRAPFCLVALGHCATIMPRIVAIELLTYWFVRAECSTADEPGQVARIGGLSNFGKKSVSNKTYVVPRGTSCGDYKFYLEDFIQLQVHSLVTDTETNSATWIVNSKLIQRRLKLTQSMMFEMLTLGFAKFFSVANI</sequence>
<gene>
    <name evidence="1" type="ORF">WN51_03317</name>
</gene>
<protein>
    <submittedName>
        <fullName evidence="1">Uncharacterized protein</fullName>
    </submittedName>
</protein>
<reference evidence="1 2" key="1">
    <citation type="submission" date="2015-07" db="EMBL/GenBank/DDBJ databases">
        <title>The genome of Melipona quadrifasciata.</title>
        <authorList>
            <person name="Pan H."/>
            <person name="Kapheim K."/>
        </authorList>
    </citation>
    <scope>NUCLEOTIDE SEQUENCE [LARGE SCALE GENOMIC DNA]</scope>
    <source>
        <strain evidence="1">0111107301</strain>
        <tissue evidence="1">Whole body</tissue>
    </source>
</reference>
<keyword evidence="2" id="KW-1185">Reference proteome</keyword>
<accession>A0A0M8ZWB9</accession>
<evidence type="ECO:0000313" key="1">
    <source>
        <dbReference type="EMBL" id="KOX70889.1"/>
    </source>
</evidence>
<organism evidence="1 2">
    <name type="scientific">Melipona quadrifasciata</name>
    <dbReference type="NCBI Taxonomy" id="166423"/>
    <lineage>
        <taxon>Eukaryota</taxon>
        <taxon>Metazoa</taxon>
        <taxon>Ecdysozoa</taxon>
        <taxon>Arthropoda</taxon>
        <taxon>Hexapoda</taxon>
        <taxon>Insecta</taxon>
        <taxon>Pterygota</taxon>
        <taxon>Neoptera</taxon>
        <taxon>Endopterygota</taxon>
        <taxon>Hymenoptera</taxon>
        <taxon>Apocrita</taxon>
        <taxon>Aculeata</taxon>
        <taxon>Apoidea</taxon>
        <taxon>Anthophila</taxon>
        <taxon>Apidae</taxon>
        <taxon>Melipona</taxon>
    </lineage>
</organism>
<dbReference type="OrthoDB" id="10583766at2759"/>
<proteinExistence type="predicted"/>